<proteinExistence type="predicted"/>
<protein>
    <submittedName>
        <fullName evidence="7">Rod shape-determining protein RodA</fullName>
    </submittedName>
</protein>
<name>A0A3B0ZDC5_9ZZZZ</name>
<reference evidence="7" key="1">
    <citation type="submission" date="2018-06" db="EMBL/GenBank/DDBJ databases">
        <authorList>
            <person name="Zhirakovskaya E."/>
        </authorList>
    </citation>
    <scope>NUCLEOTIDE SEQUENCE</scope>
</reference>
<evidence type="ECO:0000256" key="3">
    <source>
        <dbReference type="ARBA" id="ARBA00022960"/>
    </source>
</evidence>
<organism evidence="7">
    <name type="scientific">hydrothermal vent metagenome</name>
    <dbReference type="NCBI Taxonomy" id="652676"/>
    <lineage>
        <taxon>unclassified sequences</taxon>
        <taxon>metagenomes</taxon>
        <taxon>ecological metagenomes</taxon>
    </lineage>
</organism>
<feature type="transmembrane region" description="Helical" evidence="6">
    <location>
        <begin position="152"/>
        <end position="168"/>
    </location>
</feature>
<feature type="transmembrane region" description="Helical" evidence="6">
    <location>
        <begin position="29"/>
        <end position="49"/>
    </location>
</feature>
<dbReference type="EMBL" id="UOFL01000162">
    <property type="protein sequence ID" value="VAW78706.1"/>
    <property type="molecule type" value="Genomic_DNA"/>
</dbReference>
<feature type="transmembrane region" description="Helical" evidence="6">
    <location>
        <begin position="287"/>
        <end position="308"/>
    </location>
</feature>
<dbReference type="GO" id="GO:0008360">
    <property type="term" value="P:regulation of cell shape"/>
    <property type="evidence" value="ECO:0007669"/>
    <property type="project" value="UniProtKB-KW"/>
</dbReference>
<dbReference type="Pfam" id="PF01098">
    <property type="entry name" value="FTSW_RODA_SPOVE"/>
    <property type="match status" value="1"/>
</dbReference>
<dbReference type="GO" id="GO:0032153">
    <property type="term" value="C:cell division site"/>
    <property type="evidence" value="ECO:0007669"/>
    <property type="project" value="TreeGrafter"/>
</dbReference>
<evidence type="ECO:0000256" key="1">
    <source>
        <dbReference type="ARBA" id="ARBA00004141"/>
    </source>
</evidence>
<evidence type="ECO:0000256" key="6">
    <source>
        <dbReference type="SAM" id="Phobius"/>
    </source>
</evidence>
<feature type="transmembrane region" description="Helical" evidence="6">
    <location>
        <begin position="320"/>
        <end position="341"/>
    </location>
</feature>
<dbReference type="PANTHER" id="PTHR30474">
    <property type="entry name" value="CELL CYCLE PROTEIN"/>
    <property type="match status" value="1"/>
</dbReference>
<comment type="subcellular location">
    <subcellularLocation>
        <location evidence="1">Membrane</location>
        <topology evidence="1">Multi-pass membrane protein</topology>
    </subcellularLocation>
</comment>
<sequence>MKAPSRRIGGYSQNNSSVRQLLTNFHIDVPLFLLIITILGLGLFVLYSASAENTVKLWRQIAWIFFGLVSMWLTAMVPPSILKRWAPMIFVISLVLLLVVLSPIGITVNHAQRWIGFDSLRVQPSEFLKIVLPLTLAWLLSEARIPLRIGPYLLALIVISLPVGLVAIEPDLGTSLLILMSGFIVIFLAGLHWKFIAISILFLIGGGILYYQFAMPDYQKLRIETLFDGGKEKKQQKGTHWQSNQSKIAIGSGGVYGKGYRSGTQSHHGFLPEADTDFIFAVISEEFGLTGALFLLMLYLLVLFRGLLIATSAQDTFSRLLAGTISLMFMVHVVVNMLMVSGKIPVVGLPLSLISRGGTALITTMVGIGILMSIQTNRKLV</sequence>
<evidence type="ECO:0000256" key="2">
    <source>
        <dbReference type="ARBA" id="ARBA00022692"/>
    </source>
</evidence>
<keyword evidence="4 6" id="KW-1133">Transmembrane helix</keyword>
<keyword evidence="3" id="KW-0133">Cell shape</keyword>
<dbReference type="NCBIfam" id="TIGR02210">
    <property type="entry name" value="rodA_shape"/>
    <property type="match status" value="1"/>
</dbReference>
<feature type="transmembrane region" description="Helical" evidence="6">
    <location>
        <begin position="353"/>
        <end position="374"/>
    </location>
</feature>
<evidence type="ECO:0000256" key="5">
    <source>
        <dbReference type="ARBA" id="ARBA00023136"/>
    </source>
</evidence>
<feature type="transmembrane region" description="Helical" evidence="6">
    <location>
        <begin position="61"/>
        <end position="82"/>
    </location>
</feature>
<gene>
    <name evidence="7" type="ORF">MNBD_GAMMA12-3210</name>
</gene>
<dbReference type="AlphaFoldDB" id="A0A3B0ZDC5"/>
<feature type="transmembrane region" description="Helical" evidence="6">
    <location>
        <begin position="174"/>
        <end position="191"/>
    </location>
</feature>
<feature type="transmembrane region" description="Helical" evidence="6">
    <location>
        <begin position="196"/>
        <end position="213"/>
    </location>
</feature>
<dbReference type="GO" id="GO:0015648">
    <property type="term" value="F:lipid-linked peptidoglycan transporter activity"/>
    <property type="evidence" value="ECO:0007669"/>
    <property type="project" value="TreeGrafter"/>
</dbReference>
<dbReference type="InterPro" id="IPR011923">
    <property type="entry name" value="RodA/MrdB"/>
</dbReference>
<dbReference type="GO" id="GO:0051301">
    <property type="term" value="P:cell division"/>
    <property type="evidence" value="ECO:0007669"/>
    <property type="project" value="InterPro"/>
</dbReference>
<accession>A0A3B0ZDC5</accession>
<dbReference type="GO" id="GO:0005886">
    <property type="term" value="C:plasma membrane"/>
    <property type="evidence" value="ECO:0007669"/>
    <property type="project" value="TreeGrafter"/>
</dbReference>
<evidence type="ECO:0000256" key="4">
    <source>
        <dbReference type="ARBA" id="ARBA00022989"/>
    </source>
</evidence>
<evidence type="ECO:0000313" key="7">
    <source>
        <dbReference type="EMBL" id="VAW78706.1"/>
    </source>
</evidence>
<keyword evidence="2 6" id="KW-0812">Transmembrane</keyword>
<dbReference type="PANTHER" id="PTHR30474:SF1">
    <property type="entry name" value="PEPTIDOGLYCAN GLYCOSYLTRANSFERASE MRDB"/>
    <property type="match status" value="1"/>
</dbReference>
<dbReference type="InterPro" id="IPR001182">
    <property type="entry name" value="FtsW/RodA"/>
</dbReference>
<keyword evidence="5 6" id="KW-0472">Membrane</keyword>
<feature type="transmembrane region" description="Helical" evidence="6">
    <location>
        <begin position="89"/>
        <end position="107"/>
    </location>
</feature>